<reference evidence="1 2" key="1">
    <citation type="submission" date="2019-03" db="EMBL/GenBank/DDBJ databases">
        <authorList>
            <person name="Che Y."/>
            <person name="Zhou L."/>
        </authorList>
    </citation>
    <scope>NUCLEOTIDE SEQUENCE [LARGE SCALE GENOMIC DNA]</scope>
    <source>
        <strain evidence="1 2">AIFJ1607</strain>
    </source>
</reference>
<evidence type="ECO:0000313" key="1">
    <source>
        <dbReference type="EMBL" id="QBQ62931.1"/>
    </source>
</evidence>
<keyword evidence="2" id="KW-1185">Reference proteome</keyword>
<dbReference type="AlphaFoldDB" id="A0A4P7CI79"/>
<sequence>MNVIETTSIFDNWLDNLKDLKAKVQIATRIRRAQNGNFGDHKLLPNTGGVYEMRLDIGQGYRIYYGQIGKITYILTNGGDKSSQSSDIERAKVLFAQLKLQNVGEKND</sequence>
<name>A0A4P7CI79_9PAST</name>
<dbReference type="PIRSF" id="PIRSF028744">
    <property type="entry name" value="Addict_mod_HI1419"/>
    <property type="match status" value="1"/>
</dbReference>
<organism evidence="1 2">
    <name type="scientific">Actinobacillus indolicus</name>
    <dbReference type="NCBI Taxonomy" id="51049"/>
    <lineage>
        <taxon>Bacteria</taxon>
        <taxon>Pseudomonadati</taxon>
        <taxon>Pseudomonadota</taxon>
        <taxon>Gammaproteobacteria</taxon>
        <taxon>Pasteurellales</taxon>
        <taxon>Pasteurellaceae</taxon>
        <taxon>Actinobacillus</taxon>
    </lineage>
</organism>
<dbReference type="EMBL" id="CP038145">
    <property type="protein sequence ID" value="QBQ62931.1"/>
    <property type="molecule type" value="Genomic_DNA"/>
</dbReference>
<dbReference type="PANTHER" id="PTHR41791">
    <property type="entry name" value="SSL7039 PROTEIN"/>
    <property type="match status" value="1"/>
</dbReference>
<protein>
    <submittedName>
        <fullName evidence="1">Type II toxin-antitoxin system RelE/ParE family toxin</fullName>
    </submittedName>
</protein>
<evidence type="ECO:0000313" key="2">
    <source>
        <dbReference type="Proteomes" id="UP000294444"/>
    </source>
</evidence>
<dbReference type="RefSeq" id="WP_162855908.1">
    <property type="nucleotide sequence ID" value="NZ_CP038145.1"/>
</dbReference>
<dbReference type="PANTHER" id="PTHR41791:SF1">
    <property type="entry name" value="SSL7039 PROTEIN"/>
    <property type="match status" value="1"/>
</dbReference>
<dbReference type="NCBIfam" id="TIGR02683">
    <property type="entry name" value="upstrm_HI1419"/>
    <property type="match status" value="1"/>
</dbReference>
<dbReference type="Proteomes" id="UP000294444">
    <property type="component" value="Chromosome"/>
</dbReference>
<dbReference type="KEGG" id="aio:EXH44_01155"/>
<accession>A0A4P7CI79</accession>
<dbReference type="InterPro" id="IPR014056">
    <property type="entry name" value="TypeIITA-like_toxin_pred"/>
</dbReference>
<gene>
    <name evidence="1" type="ORF">EXH44_01155</name>
</gene>
<proteinExistence type="predicted"/>